<organism evidence="1 2">
    <name type="scientific">Rossellomorea aquimaris</name>
    <dbReference type="NCBI Taxonomy" id="189382"/>
    <lineage>
        <taxon>Bacteria</taxon>
        <taxon>Bacillati</taxon>
        <taxon>Bacillota</taxon>
        <taxon>Bacilli</taxon>
        <taxon>Bacillales</taxon>
        <taxon>Bacillaceae</taxon>
        <taxon>Rossellomorea</taxon>
    </lineage>
</organism>
<accession>A0A366EFP4</accession>
<reference evidence="1 2" key="1">
    <citation type="submission" date="2018-06" db="EMBL/GenBank/DDBJ databases">
        <title>Freshwater and sediment microbial communities from various areas in North America, analyzing microbe dynamics in response to fracking.</title>
        <authorList>
            <person name="Lamendella R."/>
        </authorList>
    </citation>
    <scope>NUCLEOTIDE SEQUENCE [LARGE SCALE GENOMIC DNA]</scope>
    <source>
        <strain evidence="1 2">97B</strain>
    </source>
</reference>
<evidence type="ECO:0000313" key="2">
    <source>
        <dbReference type="Proteomes" id="UP000252118"/>
    </source>
</evidence>
<name>A0A366EFP4_9BACI</name>
<comment type="caution">
    <text evidence="1">The sequence shown here is derived from an EMBL/GenBank/DDBJ whole genome shotgun (WGS) entry which is preliminary data.</text>
</comment>
<proteinExistence type="predicted"/>
<sequence>MFWINIGSETHQITSFNLYENHGTFQLWVERPNGKTMLVAESKDEEYVRNIKVKMDNAIESDKRLLTLD</sequence>
<dbReference type="AlphaFoldDB" id="A0A366EFP4"/>
<dbReference type="EMBL" id="QNRJ01000020">
    <property type="protein sequence ID" value="RBP01212.1"/>
    <property type="molecule type" value="Genomic_DNA"/>
</dbReference>
<gene>
    <name evidence="1" type="ORF">DET59_12013</name>
</gene>
<protein>
    <submittedName>
        <fullName evidence="1">Uncharacterized protein</fullName>
    </submittedName>
</protein>
<dbReference type="RefSeq" id="WP_113970925.1">
    <property type="nucleotide sequence ID" value="NZ_QNRJ01000020.1"/>
</dbReference>
<dbReference type="Proteomes" id="UP000252118">
    <property type="component" value="Unassembled WGS sequence"/>
</dbReference>
<evidence type="ECO:0000313" key="1">
    <source>
        <dbReference type="EMBL" id="RBP01212.1"/>
    </source>
</evidence>